<evidence type="ECO:0000256" key="2">
    <source>
        <dbReference type="ARBA" id="ARBA00022448"/>
    </source>
</evidence>
<dbReference type="Proteomes" id="UP000035763">
    <property type="component" value="Unassembled WGS sequence"/>
</dbReference>
<dbReference type="InterPro" id="IPR050490">
    <property type="entry name" value="Bact_solute-bd_prot1"/>
</dbReference>
<dbReference type="SUPFAM" id="SSF53850">
    <property type="entry name" value="Periplasmic binding protein-like II"/>
    <property type="match status" value="1"/>
</dbReference>
<dbReference type="OrthoDB" id="8663148at2"/>
<gene>
    <name evidence="4" type="ORF">BN11_1200026</name>
</gene>
<evidence type="ECO:0000313" key="5">
    <source>
        <dbReference type="Proteomes" id="UP000035763"/>
    </source>
</evidence>
<keyword evidence="5" id="KW-1185">Reference proteome</keyword>
<feature type="chain" id="PRO_5039573986" evidence="3">
    <location>
        <begin position="26"/>
        <end position="451"/>
    </location>
</feature>
<dbReference type="STRING" id="1193182.BN11_1200026"/>
<dbReference type="PANTHER" id="PTHR43649">
    <property type="entry name" value="ARABINOSE-BINDING PROTEIN-RELATED"/>
    <property type="match status" value="1"/>
</dbReference>
<evidence type="ECO:0000313" key="4">
    <source>
        <dbReference type="EMBL" id="CCH71948.1"/>
    </source>
</evidence>
<name>W6JSK7_9MICO</name>
<reference evidence="4 5" key="1">
    <citation type="journal article" date="2013" name="ISME J.">
        <title>A metabolic model for members of the genus Tetrasphaera involved in enhanced biological phosphorus removal.</title>
        <authorList>
            <person name="Kristiansen R."/>
            <person name="Nguyen H.T.T."/>
            <person name="Saunders A.M."/>
            <person name="Nielsen J.L."/>
            <person name="Wimmer R."/>
            <person name="Le V.Q."/>
            <person name="McIlroy S.J."/>
            <person name="Petrovski S."/>
            <person name="Seviour R.J."/>
            <person name="Calteau A."/>
            <person name="Nielsen K.L."/>
            <person name="Nielsen P.H."/>
        </authorList>
    </citation>
    <scope>NUCLEOTIDE SEQUENCE [LARGE SCALE GENOMIC DNA]</scope>
    <source>
        <strain evidence="4 5">Ben110</strain>
    </source>
</reference>
<dbReference type="Gene3D" id="3.40.190.10">
    <property type="entry name" value="Periplasmic binding protein-like II"/>
    <property type="match status" value="2"/>
</dbReference>
<dbReference type="PROSITE" id="PS51257">
    <property type="entry name" value="PROKAR_LIPOPROTEIN"/>
    <property type="match status" value="1"/>
</dbReference>
<evidence type="ECO:0000256" key="1">
    <source>
        <dbReference type="ARBA" id="ARBA00008520"/>
    </source>
</evidence>
<feature type="signal peptide" evidence="3">
    <location>
        <begin position="1"/>
        <end position="25"/>
    </location>
</feature>
<sequence length="451" mass="48541">MAQVHRRRRLVAMGGAILTTTLLSACLQNPNASDGGGAAGLNGYVDNTQKDGDKVVTILGAFGGDEKKAFEASLAEFEKSSGIDIQYTDDNNFTTIVKTRVTAGDAPDIALFPQPGGLIELAEAGKIQPIDSVLDYDALATTLVPGFLESTRYKGRSYGAPMRMAVKSIVWYPKPAWTEAGGKTEFTSLQDLAKNTDEIKGKGTAPWCMGWGSDAATGWVGTDWIEEMVLRVSGPDVYDQWVSHKIPFNDPQILKAFAEFGKLAKGDGNVFGGAANIINTKFGDAMTPAFQDPPKCYLMRQGNFATGFLPKDVQADLDNKVGIFVFPPLDGGYGGQPILGGGDLAAQFNGNDPDTIEVMKFLTSDKFGGPWAKVGGWLSPHKTFDATNYPNELTKQMAEIVSSADVFRFDASDLMPKEVGSGTFWTEMVKWMNGASDEETATAIENSWPKS</sequence>
<keyword evidence="2" id="KW-0813">Transport</keyword>
<proteinExistence type="inferred from homology"/>
<dbReference type="EMBL" id="CAJA01000025">
    <property type="protein sequence ID" value="CCH71948.1"/>
    <property type="molecule type" value="Genomic_DNA"/>
</dbReference>
<keyword evidence="3" id="KW-0732">Signal</keyword>
<organism evidence="4 5">
    <name type="scientific">Nostocoides australiense Ben110</name>
    <dbReference type="NCBI Taxonomy" id="1193182"/>
    <lineage>
        <taxon>Bacteria</taxon>
        <taxon>Bacillati</taxon>
        <taxon>Actinomycetota</taxon>
        <taxon>Actinomycetes</taxon>
        <taxon>Micrococcales</taxon>
        <taxon>Intrasporangiaceae</taxon>
        <taxon>Nostocoides</taxon>
    </lineage>
</organism>
<dbReference type="PANTHER" id="PTHR43649:SF29">
    <property type="entry name" value="OSMOPROTECTIVE COMPOUNDS-BINDING PROTEIN GGTB"/>
    <property type="match status" value="1"/>
</dbReference>
<evidence type="ECO:0000256" key="3">
    <source>
        <dbReference type="SAM" id="SignalP"/>
    </source>
</evidence>
<dbReference type="RefSeq" id="WP_083433643.1">
    <property type="nucleotide sequence ID" value="NZ_HG764815.1"/>
</dbReference>
<accession>W6JSK7</accession>
<comment type="caution">
    <text evidence="4">The sequence shown here is derived from an EMBL/GenBank/DDBJ whole genome shotgun (WGS) entry which is preliminary data.</text>
</comment>
<comment type="similarity">
    <text evidence="1">Belongs to the bacterial solute-binding protein 1 family.</text>
</comment>
<protein>
    <submittedName>
        <fullName evidence="4">Extracellular solute-binding protein family 1</fullName>
    </submittedName>
</protein>
<dbReference type="AlphaFoldDB" id="W6JSK7"/>